<proteinExistence type="predicted"/>
<protein>
    <submittedName>
        <fullName evidence="1">Uncharacterized protein</fullName>
    </submittedName>
</protein>
<organism evidence="1 2">
    <name type="scientific">Adineta steineri</name>
    <dbReference type="NCBI Taxonomy" id="433720"/>
    <lineage>
        <taxon>Eukaryota</taxon>
        <taxon>Metazoa</taxon>
        <taxon>Spiralia</taxon>
        <taxon>Gnathifera</taxon>
        <taxon>Rotifera</taxon>
        <taxon>Eurotatoria</taxon>
        <taxon>Bdelloidea</taxon>
        <taxon>Adinetida</taxon>
        <taxon>Adinetidae</taxon>
        <taxon>Adineta</taxon>
    </lineage>
</organism>
<accession>A0A814A425</accession>
<evidence type="ECO:0000313" key="2">
    <source>
        <dbReference type="Proteomes" id="UP000663891"/>
    </source>
</evidence>
<dbReference type="AlphaFoldDB" id="A0A814A425"/>
<gene>
    <name evidence="1" type="ORF">VCS650_LOCUS9743</name>
</gene>
<evidence type="ECO:0000313" key="1">
    <source>
        <dbReference type="EMBL" id="CAF0909165.1"/>
    </source>
</evidence>
<dbReference type="EMBL" id="CAJNON010000068">
    <property type="protein sequence ID" value="CAF0909165.1"/>
    <property type="molecule type" value="Genomic_DNA"/>
</dbReference>
<name>A0A814A425_9BILA</name>
<reference evidence="1" key="1">
    <citation type="submission" date="2021-02" db="EMBL/GenBank/DDBJ databases">
        <authorList>
            <person name="Nowell W R."/>
        </authorList>
    </citation>
    <scope>NUCLEOTIDE SEQUENCE</scope>
</reference>
<dbReference type="Proteomes" id="UP000663891">
    <property type="component" value="Unassembled WGS sequence"/>
</dbReference>
<sequence>MVSQFEHPYSIDQKIEDLLDMAIKCRTADGSVDSFGMSLLLDKLEEIDNTDDALIKWSELTTKKELFRVRMFPGHHYFFSECQNQVLEALKEDFDSILNNSEVN</sequence>
<comment type="caution">
    <text evidence="1">The sequence shown here is derived from an EMBL/GenBank/DDBJ whole genome shotgun (WGS) entry which is preliminary data.</text>
</comment>